<dbReference type="GO" id="GO:0000156">
    <property type="term" value="F:phosphorelay response regulator activity"/>
    <property type="evidence" value="ECO:0007669"/>
    <property type="project" value="InterPro"/>
</dbReference>
<name>A0A9D2T0A1_9FIRM</name>
<dbReference type="PANTHER" id="PTHR37299">
    <property type="entry name" value="TRANSCRIPTIONAL REGULATOR-RELATED"/>
    <property type="match status" value="1"/>
</dbReference>
<gene>
    <name evidence="2" type="ORF">H9701_04980</name>
</gene>
<evidence type="ECO:0000313" key="3">
    <source>
        <dbReference type="Proteomes" id="UP000823882"/>
    </source>
</evidence>
<dbReference type="Proteomes" id="UP000823882">
    <property type="component" value="Unassembled WGS sequence"/>
</dbReference>
<dbReference type="GO" id="GO:0003677">
    <property type="term" value="F:DNA binding"/>
    <property type="evidence" value="ECO:0007669"/>
    <property type="project" value="InterPro"/>
</dbReference>
<protein>
    <submittedName>
        <fullName evidence="2">LytTR family transcriptional regulator</fullName>
    </submittedName>
</protein>
<feature type="domain" description="HTH LytTR-type" evidence="1">
    <location>
        <begin position="86"/>
        <end position="185"/>
    </location>
</feature>
<dbReference type="PANTHER" id="PTHR37299:SF1">
    <property type="entry name" value="STAGE 0 SPORULATION PROTEIN A HOMOLOG"/>
    <property type="match status" value="1"/>
</dbReference>
<dbReference type="AlphaFoldDB" id="A0A9D2T0A1"/>
<reference evidence="2" key="1">
    <citation type="journal article" date="2021" name="PeerJ">
        <title>Extensive microbial diversity within the chicken gut microbiome revealed by metagenomics and culture.</title>
        <authorList>
            <person name="Gilroy R."/>
            <person name="Ravi A."/>
            <person name="Getino M."/>
            <person name="Pursley I."/>
            <person name="Horton D.L."/>
            <person name="Alikhan N.F."/>
            <person name="Baker D."/>
            <person name="Gharbi K."/>
            <person name="Hall N."/>
            <person name="Watson M."/>
            <person name="Adriaenssens E.M."/>
            <person name="Foster-Nyarko E."/>
            <person name="Jarju S."/>
            <person name="Secka A."/>
            <person name="Antonio M."/>
            <person name="Oren A."/>
            <person name="Chaudhuri R.R."/>
            <person name="La Ragione R."/>
            <person name="Hildebrand F."/>
            <person name="Pallen M.J."/>
        </authorList>
    </citation>
    <scope>NUCLEOTIDE SEQUENCE</scope>
    <source>
        <strain evidence="2">CHK186-1790</strain>
    </source>
</reference>
<dbReference type="PROSITE" id="PS50930">
    <property type="entry name" value="HTH_LYTTR"/>
    <property type="match status" value="1"/>
</dbReference>
<dbReference type="Pfam" id="PF04397">
    <property type="entry name" value="LytTR"/>
    <property type="match status" value="1"/>
</dbReference>
<evidence type="ECO:0000313" key="2">
    <source>
        <dbReference type="EMBL" id="HJC40889.1"/>
    </source>
</evidence>
<sequence length="202" mass="22759">MPRWRSPWRPEHPAEYDILFGDLDGEAPPPTCPAHKLILCSSASQAAISSYALHPVAFLSKPVRLEALQAALGCCTNLWWSSLKRLEVLSDRLRFGLPLCDLLWVEGAPRGCTLHSSQECIFARETLSALEQCLPQKLFIRCQRSFLVNLFHVRSLDSEGGHMSDDAVIPLSRSSKRTFGETYRRFCRWKDGAETAEEVEAL</sequence>
<dbReference type="InterPro" id="IPR007492">
    <property type="entry name" value="LytTR_DNA-bd_dom"/>
</dbReference>
<proteinExistence type="predicted"/>
<evidence type="ECO:0000259" key="1">
    <source>
        <dbReference type="PROSITE" id="PS50930"/>
    </source>
</evidence>
<accession>A0A9D2T0A1</accession>
<dbReference type="EMBL" id="DWWJ01000091">
    <property type="protein sequence ID" value="HJC40889.1"/>
    <property type="molecule type" value="Genomic_DNA"/>
</dbReference>
<reference evidence="2" key="2">
    <citation type="submission" date="2021-04" db="EMBL/GenBank/DDBJ databases">
        <authorList>
            <person name="Gilroy R."/>
        </authorList>
    </citation>
    <scope>NUCLEOTIDE SEQUENCE</scope>
    <source>
        <strain evidence="2">CHK186-1790</strain>
    </source>
</reference>
<organism evidence="2 3">
    <name type="scientific">Candidatus Intestinimonas pullistercoris</name>
    <dbReference type="NCBI Taxonomy" id="2838623"/>
    <lineage>
        <taxon>Bacteria</taxon>
        <taxon>Bacillati</taxon>
        <taxon>Bacillota</taxon>
        <taxon>Clostridia</taxon>
        <taxon>Eubacteriales</taxon>
        <taxon>Intestinimonas</taxon>
    </lineage>
</organism>
<dbReference type="SMART" id="SM00850">
    <property type="entry name" value="LytTR"/>
    <property type="match status" value="1"/>
</dbReference>
<dbReference type="InterPro" id="IPR046947">
    <property type="entry name" value="LytR-like"/>
</dbReference>
<dbReference type="Gene3D" id="2.40.50.1020">
    <property type="entry name" value="LytTr DNA-binding domain"/>
    <property type="match status" value="1"/>
</dbReference>
<comment type="caution">
    <text evidence="2">The sequence shown here is derived from an EMBL/GenBank/DDBJ whole genome shotgun (WGS) entry which is preliminary data.</text>
</comment>